<dbReference type="Gene3D" id="1.25.40.10">
    <property type="entry name" value="Tetratricopeptide repeat domain"/>
    <property type="match status" value="2"/>
</dbReference>
<dbReference type="SUPFAM" id="SSF46894">
    <property type="entry name" value="C-terminal effector domain of the bipartite response regulators"/>
    <property type="match status" value="1"/>
</dbReference>
<keyword evidence="11" id="KW-1185">Reference proteome</keyword>
<dbReference type="AlphaFoldDB" id="A0A7W7HKC8"/>
<dbReference type="SMART" id="SM00028">
    <property type="entry name" value="TPR"/>
    <property type="match status" value="5"/>
</dbReference>
<evidence type="ECO:0000256" key="3">
    <source>
        <dbReference type="ARBA" id="ARBA00023125"/>
    </source>
</evidence>
<dbReference type="Proteomes" id="UP000631312">
    <property type="component" value="Unassembled WGS sequence"/>
</dbReference>
<proteinExistence type="inferred from homology"/>
<reference evidence="8 11" key="2">
    <citation type="submission" date="2021-01" db="EMBL/GenBank/DDBJ databases">
        <title>Whole genome shotgun sequence of Actinoplanes lobatus NBRC 12513.</title>
        <authorList>
            <person name="Komaki H."/>
            <person name="Tamura T."/>
        </authorList>
    </citation>
    <scope>NUCLEOTIDE SEQUENCE [LARGE SCALE GENOMIC DNA]</scope>
    <source>
        <strain evidence="8 11">NBRC 12513</strain>
    </source>
</reference>
<evidence type="ECO:0000256" key="5">
    <source>
        <dbReference type="PROSITE-ProRule" id="PRU00339"/>
    </source>
</evidence>
<dbReference type="SUPFAM" id="SSF52540">
    <property type="entry name" value="P-loop containing nucleoside triphosphate hydrolases"/>
    <property type="match status" value="1"/>
</dbReference>
<evidence type="ECO:0000256" key="1">
    <source>
        <dbReference type="ARBA" id="ARBA00005820"/>
    </source>
</evidence>
<dbReference type="Pfam" id="PF03704">
    <property type="entry name" value="BTAD"/>
    <property type="match status" value="1"/>
</dbReference>
<dbReference type="Pfam" id="PF13191">
    <property type="entry name" value="AAA_16"/>
    <property type="match status" value="1"/>
</dbReference>
<protein>
    <submittedName>
        <fullName evidence="9">DNA-binding SARP family transcriptional activator/tetratricopeptide (TPR) repeat protein</fullName>
    </submittedName>
    <submittedName>
        <fullName evidence="8">SARP family transcriptional regulator</fullName>
    </submittedName>
</protein>
<dbReference type="InterPro" id="IPR027417">
    <property type="entry name" value="P-loop_NTPase"/>
</dbReference>
<gene>
    <name evidence="8" type="ORF">Alo02nite_69740</name>
    <name evidence="9" type="ORF">BJ964_006318</name>
</gene>
<dbReference type="InterPro" id="IPR011990">
    <property type="entry name" value="TPR-like_helical_dom_sf"/>
</dbReference>
<dbReference type="GO" id="GO:0006355">
    <property type="term" value="P:regulation of DNA-templated transcription"/>
    <property type="evidence" value="ECO:0007669"/>
    <property type="project" value="InterPro"/>
</dbReference>
<dbReference type="PRINTS" id="PR00364">
    <property type="entry name" value="DISEASERSIST"/>
</dbReference>
<dbReference type="InterPro" id="IPR016032">
    <property type="entry name" value="Sig_transdc_resp-reg_C-effctor"/>
</dbReference>
<dbReference type="Pfam" id="PF13181">
    <property type="entry name" value="TPR_8"/>
    <property type="match status" value="1"/>
</dbReference>
<evidence type="ECO:0000313" key="10">
    <source>
        <dbReference type="Proteomes" id="UP000590511"/>
    </source>
</evidence>
<feature type="repeat" description="TPR" evidence="5">
    <location>
        <begin position="795"/>
        <end position="828"/>
    </location>
</feature>
<evidence type="ECO:0000313" key="9">
    <source>
        <dbReference type="EMBL" id="MBB4752157.1"/>
    </source>
</evidence>
<dbReference type="PROSITE" id="PS50005">
    <property type="entry name" value="TPR"/>
    <property type="match status" value="2"/>
</dbReference>
<dbReference type="InterPro" id="IPR005158">
    <property type="entry name" value="BTAD"/>
</dbReference>
<accession>A0A7W7HKC8</accession>
<dbReference type="InterPro" id="IPR019734">
    <property type="entry name" value="TPR_rpt"/>
</dbReference>
<dbReference type="Pfam" id="PF13424">
    <property type="entry name" value="TPR_12"/>
    <property type="match status" value="1"/>
</dbReference>
<evidence type="ECO:0000313" key="8">
    <source>
        <dbReference type="EMBL" id="GIE44076.1"/>
    </source>
</evidence>
<comment type="caution">
    <text evidence="9">The sequence shown here is derived from an EMBL/GenBank/DDBJ whole genome shotgun (WGS) entry which is preliminary data.</text>
</comment>
<dbReference type="RefSeq" id="WP_188124072.1">
    <property type="nucleotide sequence ID" value="NZ_BOMP01000118.1"/>
</dbReference>
<keyword evidence="4" id="KW-0804">Transcription</keyword>
<feature type="DNA-binding region" description="OmpR/PhoB-type" evidence="6">
    <location>
        <begin position="1"/>
        <end position="95"/>
    </location>
</feature>
<dbReference type="PROSITE" id="PS51755">
    <property type="entry name" value="OMPR_PHOB"/>
    <property type="match status" value="1"/>
</dbReference>
<dbReference type="EMBL" id="BOMP01000118">
    <property type="protein sequence ID" value="GIE44076.1"/>
    <property type="molecule type" value="Genomic_DNA"/>
</dbReference>
<dbReference type="SUPFAM" id="SSF48452">
    <property type="entry name" value="TPR-like"/>
    <property type="match status" value="2"/>
</dbReference>
<dbReference type="EMBL" id="JACHNC010000001">
    <property type="protein sequence ID" value="MBB4752157.1"/>
    <property type="molecule type" value="Genomic_DNA"/>
</dbReference>
<dbReference type="Proteomes" id="UP000590511">
    <property type="component" value="Unassembled WGS sequence"/>
</dbReference>
<keyword evidence="2" id="KW-0805">Transcription regulation</keyword>
<organism evidence="9 10">
    <name type="scientific">Actinoplanes lobatus</name>
    <dbReference type="NCBI Taxonomy" id="113568"/>
    <lineage>
        <taxon>Bacteria</taxon>
        <taxon>Bacillati</taxon>
        <taxon>Actinomycetota</taxon>
        <taxon>Actinomycetes</taxon>
        <taxon>Micromonosporales</taxon>
        <taxon>Micromonosporaceae</taxon>
        <taxon>Actinoplanes</taxon>
    </lineage>
</organism>
<evidence type="ECO:0000256" key="2">
    <source>
        <dbReference type="ARBA" id="ARBA00023015"/>
    </source>
</evidence>
<reference evidence="9 10" key="1">
    <citation type="submission" date="2020-08" db="EMBL/GenBank/DDBJ databases">
        <title>Sequencing the genomes of 1000 actinobacteria strains.</title>
        <authorList>
            <person name="Klenk H.-P."/>
        </authorList>
    </citation>
    <scope>NUCLEOTIDE SEQUENCE [LARGE SCALE GENOMIC DNA]</scope>
    <source>
        <strain evidence="9 10">DSM 43150</strain>
    </source>
</reference>
<dbReference type="GO" id="GO:0000160">
    <property type="term" value="P:phosphorelay signal transduction system"/>
    <property type="evidence" value="ECO:0007669"/>
    <property type="project" value="InterPro"/>
</dbReference>
<comment type="similarity">
    <text evidence="1">Belongs to the AfsR/DnrI/RedD regulatory family.</text>
</comment>
<dbReference type="SMART" id="SM01043">
    <property type="entry name" value="BTAD"/>
    <property type="match status" value="1"/>
</dbReference>
<dbReference type="Pfam" id="PF00486">
    <property type="entry name" value="Trans_reg_C"/>
    <property type="match status" value="1"/>
</dbReference>
<evidence type="ECO:0000259" key="7">
    <source>
        <dbReference type="PROSITE" id="PS51755"/>
    </source>
</evidence>
<dbReference type="CDD" id="cd15831">
    <property type="entry name" value="BTAD"/>
    <property type="match status" value="1"/>
</dbReference>
<dbReference type="GO" id="GO:0003677">
    <property type="term" value="F:DNA binding"/>
    <property type="evidence" value="ECO:0007669"/>
    <property type="project" value="UniProtKB-UniRule"/>
</dbReference>
<dbReference type="PANTHER" id="PTHR35807:SF1">
    <property type="entry name" value="TRANSCRIPTIONAL REGULATOR REDD"/>
    <property type="match status" value="1"/>
</dbReference>
<dbReference type="Gene3D" id="1.10.10.10">
    <property type="entry name" value="Winged helix-like DNA-binding domain superfamily/Winged helix DNA-binding domain"/>
    <property type="match status" value="1"/>
</dbReference>
<feature type="repeat" description="TPR" evidence="5">
    <location>
        <begin position="835"/>
        <end position="868"/>
    </location>
</feature>
<keyword evidence="5" id="KW-0802">TPR repeat</keyword>
<dbReference type="InterPro" id="IPR001867">
    <property type="entry name" value="OmpR/PhoB-type_DNA-bd"/>
</dbReference>
<keyword evidence="3 6" id="KW-0238">DNA-binding</keyword>
<name>A0A7W7HKC8_9ACTN</name>
<dbReference type="InterPro" id="IPR051677">
    <property type="entry name" value="AfsR-DnrI-RedD_regulator"/>
</dbReference>
<dbReference type="InterPro" id="IPR036388">
    <property type="entry name" value="WH-like_DNA-bd_sf"/>
</dbReference>
<dbReference type="PANTHER" id="PTHR35807">
    <property type="entry name" value="TRANSCRIPTIONAL REGULATOR REDD-RELATED"/>
    <property type="match status" value="1"/>
</dbReference>
<evidence type="ECO:0000313" key="11">
    <source>
        <dbReference type="Proteomes" id="UP000631312"/>
    </source>
</evidence>
<sequence length="927" mass="101083">MDDLTFRVLGPVGVWRNDCQLRQLNAQQRTLLGMFLLEPGTVIAFDQLVTALWGEQPPVSARNAVQGHVSKVRRMLSAVPEAALHTVGQGYRLEIERQLVDMHRFRLLVGRARTDPAAESGELLRSALSLWRGPAFADVAGDWLSTTAGESLEQERLHAVEDLAEADLGAGRHAEVAAQLSGFVGRHPLRERAIRLLMEALHRDGRRSDALELFRDTRRRLAEDLGVEPGEALQRTHRQILTADGPAPARPDQRSATVGVLRQLPADVPYFTGRRRQLAALDELLPPRAETAPVLIGGAAGVGKTALTLHWAHQVADRFPDGQIFLNLRGFDPTGTVMAPAEALSRLLAALEVPARLVPAALDAQADLFRSTIAGKRILLVLDNARDAAQVRPLLPGTPDCFVVVNSRDQMAGLVAGHGAIPFVLDRPSAADARTFLTSRLGAQRIAGEQAAADDIVEYCGRLPLALAVVAARAVTNPGFPLAALAAELREGRNGLDAFANGDPVTDLRTVFSCSYQALGPDAARLFRLLGRHLGPDLSLSAATSLAGQPISRVRTLIAELTRARLIDECSPGRYAFHDLLRTYARELAQEADSVDERRAAMDRLLDHYLHGARQADLQLETVRDPIQLAPAAAGVHLPMPAGPPQALAWLAAERAALLAAIDHAAAEGLVVHAWQLAWAIKPWLSRQGYRHDQLAAQRTAVAATARCGDLGARATAHRYLADAYDRLGRYAEADAQYQQALDFVSALGDVVGQGHIHLDIARQFDLMRRHDAALEKAKIALNLFRDAGHIRGQARSFSALGWEYAQLGDYHEALAHCRQALLLLQQYGDRHGEATSWDSVGYIHHRLGDHPQAIECFQRSVEMMRSLGDQSAVAGTLIHLGESHLAGDDLEETRRAWRAASEILDELDQARADALRERLHRLPATL</sequence>
<evidence type="ECO:0000256" key="4">
    <source>
        <dbReference type="ARBA" id="ARBA00023163"/>
    </source>
</evidence>
<dbReference type="SMART" id="SM00862">
    <property type="entry name" value="Trans_reg_C"/>
    <property type="match status" value="1"/>
</dbReference>
<feature type="domain" description="OmpR/PhoB-type" evidence="7">
    <location>
        <begin position="1"/>
        <end position="95"/>
    </location>
</feature>
<dbReference type="Gene3D" id="3.40.50.300">
    <property type="entry name" value="P-loop containing nucleotide triphosphate hydrolases"/>
    <property type="match status" value="1"/>
</dbReference>
<evidence type="ECO:0000256" key="6">
    <source>
        <dbReference type="PROSITE-ProRule" id="PRU01091"/>
    </source>
</evidence>
<dbReference type="InterPro" id="IPR041664">
    <property type="entry name" value="AAA_16"/>
</dbReference>